<dbReference type="Proteomes" id="UP000002195">
    <property type="component" value="Unassembled WGS sequence"/>
</dbReference>
<comment type="caution">
    <text evidence="2">The sequence shown here is derived from an EMBL/GenBank/DDBJ whole genome shotgun (WGS) entry which is preliminary data.</text>
</comment>
<evidence type="ECO:0000313" key="2">
    <source>
        <dbReference type="EMBL" id="EAL62945.1"/>
    </source>
</evidence>
<sequence length="146" mass="17525">MNVIIKECNYNDILELRRNVMYPEKDLDYVKVENDQDQNGNTIHLGLYENDSDIKPISIVSLFLNKEKNEIQFRKFATKVEYQNKGYGTKLLSYVINYAKINSIKRIWCNARIEKSEFYIKKFNFNLTNQKYTKDGREFIILERFL</sequence>
<dbReference type="UniPathway" id="UPA00113">
    <property type="reaction ID" value="UER00529"/>
</dbReference>
<proteinExistence type="predicted"/>
<dbReference type="GeneID" id="8626900"/>
<feature type="domain" description="N-acetyltransferase" evidence="1">
    <location>
        <begin position="1"/>
        <end position="146"/>
    </location>
</feature>
<dbReference type="InterPro" id="IPR000182">
    <property type="entry name" value="GNAT_dom"/>
</dbReference>
<dbReference type="InParanoid" id="Q54I62"/>
<dbReference type="GO" id="GO:0006048">
    <property type="term" value="P:UDP-N-acetylglucosamine biosynthetic process"/>
    <property type="evidence" value="ECO:0007669"/>
    <property type="project" value="UniProtKB-UniPathway"/>
</dbReference>
<keyword evidence="3" id="KW-1185">Reference proteome</keyword>
<dbReference type="Pfam" id="PF00583">
    <property type="entry name" value="Acetyltransf_1"/>
    <property type="match status" value="1"/>
</dbReference>
<dbReference type="HOGENOM" id="CLU_056607_4_0_1"/>
<reference evidence="2 3" key="1">
    <citation type="journal article" date="2005" name="Nature">
        <title>The genome of the social amoeba Dictyostelium discoideum.</title>
        <authorList>
            <consortium name="The Dictyostelium discoideum Sequencing Consortium"/>
            <person name="Eichinger L."/>
            <person name="Pachebat J.A."/>
            <person name="Glockner G."/>
            <person name="Rajandream M.A."/>
            <person name="Sucgang R."/>
            <person name="Berriman M."/>
            <person name="Song J."/>
            <person name="Olsen R."/>
            <person name="Szafranski K."/>
            <person name="Xu Q."/>
            <person name="Tunggal B."/>
            <person name="Kummerfeld S."/>
            <person name="Madera M."/>
            <person name="Konfortov B.A."/>
            <person name="Rivero F."/>
            <person name="Bankier A.T."/>
            <person name="Lehmann R."/>
            <person name="Hamlin N."/>
            <person name="Davies R."/>
            <person name="Gaudet P."/>
            <person name="Fey P."/>
            <person name="Pilcher K."/>
            <person name="Chen G."/>
            <person name="Saunders D."/>
            <person name="Sodergren E."/>
            <person name="Davis P."/>
            <person name="Kerhornou A."/>
            <person name="Nie X."/>
            <person name="Hall N."/>
            <person name="Anjard C."/>
            <person name="Hemphill L."/>
            <person name="Bason N."/>
            <person name="Farbrother P."/>
            <person name="Desany B."/>
            <person name="Just E."/>
            <person name="Morio T."/>
            <person name="Rost R."/>
            <person name="Churcher C."/>
            <person name="Cooper J."/>
            <person name="Haydock S."/>
            <person name="van Driessche N."/>
            <person name="Cronin A."/>
            <person name="Goodhead I."/>
            <person name="Muzny D."/>
            <person name="Mourier T."/>
            <person name="Pain A."/>
            <person name="Lu M."/>
            <person name="Harper D."/>
            <person name="Lindsay R."/>
            <person name="Hauser H."/>
            <person name="James K."/>
            <person name="Quiles M."/>
            <person name="Madan Babu M."/>
            <person name="Saito T."/>
            <person name="Buchrieser C."/>
            <person name="Wardroper A."/>
            <person name="Felder M."/>
            <person name="Thangavelu M."/>
            <person name="Johnson D."/>
            <person name="Knights A."/>
            <person name="Loulseged H."/>
            <person name="Mungall K."/>
            <person name="Oliver K."/>
            <person name="Price C."/>
            <person name="Quail M.A."/>
            <person name="Urushihara H."/>
            <person name="Hernandez J."/>
            <person name="Rabbinowitsch E."/>
            <person name="Steffen D."/>
            <person name="Sanders M."/>
            <person name="Ma J."/>
            <person name="Kohara Y."/>
            <person name="Sharp S."/>
            <person name="Simmonds M."/>
            <person name="Spiegler S."/>
            <person name="Tivey A."/>
            <person name="Sugano S."/>
            <person name="White B."/>
            <person name="Walker D."/>
            <person name="Woodward J."/>
            <person name="Winckler T."/>
            <person name="Tanaka Y."/>
            <person name="Shaulsky G."/>
            <person name="Schleicher M."/>
            <person name="Weinstock G."/>
            <person name="Rosenthal A."/>
            <person name="Cox E.C."/>
            <person name="Chisholm R.L."/>
            <person name="Gibbs R."/>
            <person name="Loomis W.F."/>
            <person name="Platzer M."/>
            <person name="Kay R.R."/>
            <person name="Williams J."/>
            <person name="Dear P.H."/>
            <person name="Noegel A.A."/>
            <person name="Barrell B."/>
            <person name="Kuspa A."/>
        </authorList>
    </citation>
    <scope>NUCLEOTIDE SEQUENCE [LARGE SCALE GENOMIC DNA]</scope>
    <source>
        <strain evidence="2 3">AX4</strain>
    </source>
</reference>
<dbReference type="VEuPathDB" id="AmoebaDB:DDB_G0288981"/>
<dbReference type="KEGG" id="ddi:DDB_G0288981"/>
<dbReference type="OMA" id="WCDARES"/>
<dbReference type="EMBL" id="AAFI02000129">
    <property type="protein sequence ID" value="EAL62945.1"/>
    <property type="molecule type" value="Genomic_DNA"/>
</dbReference>
<dbReference type="GO" id="GO:0008080">
    <property type="term" value="F:N-acetyltransferase activity"/>
    <property type="evidence" value="ECO:0000318"/>
    <property type="project" value="GO_Central"/>
</dbReference>
<gene>
    <name evidence="2" type="ORF">DDB_G0288981</name>
</gene>
<dbReference type="CDD" id="cd04301">
    <property type="entry name" value="NAT_SF"/>
    <property type="match status" value="1"/>
</dbReference>
<dbReference type="PROSITE" id="PS51186">
    <property type="entry name" value="GNAT"/>
    <property type="match status" value="1"/>
</dbReference>
<dbReference type="eggNOG" id="ENOG502S9N7">
    <property type="taxonomic scope" value="Eukaryota"/>
</dbReference>
<dbReference type="SMR" id="Q54I62"/>
<dbReference type="dictyBase" id="DDB_G0288981"/>
<dbReference type="InterPro" id="IPR016181">
    <property type="entry name" value="Acyl_CoA_acyltransferase"/>
</dbReference>
<dbReference type="PaxDb" id="44689-DDB0188197"/>
<evidence type="ECO:0000313" key="3">
    <source>
        <dbReference type="Proteomes" id="UP000002195"/>
    </source>
</evidence>
<accession>Q54I62</accession>
<dbReference type="Gene3D" id="3.40.630.30">
    <property type="match status" value="1"/>
</dbReference>
<evidence type="ECO:0000259" key="1">
    <source>
        <dbReference type="PROSITE" id="PS51186"/>
    </source>
</evidence>
<protein>
    <recommendedName>
        <fullName evidence="1">N-acetyltransferase domain-containing protein</fullName>
    </recommendedName>
</protein>
<dbReference type="AlphaFoldDB" id="Q54I62"/>
<name>Q54I62_DICDI</name>
<dbReference type="SUPFAM" id="SSF55729">
    <property type="entry name" value="Acyl-CoA N-acyltransferases (Nat)"/>
    <property type="match status" value="1"/>
</dbReference>
<organism evidence="2 3">
    <name type="scientific">Dictyostelium discoideum</name>
    <name type="common">Social amoeba</name>
    <dbReference type="NCBI Taxonomy" id="44689"/>
    <lineage>
        <taxon>Eukaryota</taxon>
        <taxon>Amoebozoa</taxon>
        <taxon>Evosea</taxon>
        <taxon>Eumycetozoa</taxon>
        <taxon>Dictyostelia</taxon>
        <taxon>Dictyosteliales</taxon>
        <taxon>Dictyosteliaceae</taxon>
        <taxon>Dictyostelium</taxon>
    </lineage>
</organism>
<dbReference type="RefSeq" id="XP_636448.1">
    <property type="nucleotide sequence ID" value="XM_631356.1"/>
</dbReference>